<sequence length="104" mass="11759">MTEQQTFGALARFRLMAILCGVNLLLLIFGYMPAKHIFDLVSTHEWMVFIPVAHGYLYIVYILTALQIGVQKKMPILTILALIAAGTIPFASFIAERRVVKRYS</sequence>
<dbReference type="EMBL" id="CAESPC010000048">
    <property type="protein sequence ID" value="CAB4366823.1"/>
    <property type="molecule type" value="Genomic_DNA"/>
</dbReference>
<feature type="domain" description="DUF3817" evidence="7">
    <location>
        <begin position="10"/>
        <end position="100"/>
    </location>
</feature>
<evidence type="ECO:0000259" key="7">
    <source>
        <dbReference type="Pfam" id="PF12823"/>
    </source>
</evidence>
<dbReference type="GO" id="GO:0005886">
    <property type="term" value="C:plasma membrane"/>
    <property type="evidence" value="ECO:0007669"/>
    <property type="project" value="UniProtKB-SubCell"/>
</dbReference>
<evidence type="ECO:0000256" key="1">
    <source>
        <dbReference type="ARBA" id="ARBA00004651"/>
    </source>
</evidence>
<evidence type="ECO:0000256" key="4">
    <source>
        <dbReference type="ARBA" id="ARBA00022989"/>
    </source>
</evidence>
<dbReference type="NCBIfam" id="TIGR03954">
    <property type="entry name" value="integ_memb_HG"/>
    <property type="match status" value="1"/>
</dbReference>
<name>A0A6J6ADH9_9ZZZZ</name>
<evidence type="ECO:0000256" key="6">
    <source>
        <dbReference type="SAM" id="Phobius"/>
    </source>
</evidence>
<dbReference type="Pfam" id="PF12823">
    <property type="entry name" value="DUF3817"/>
    <property type="match status" value="1"/>
</dbReference>
<evidence type="ECO:0000313" key="9">
    <source>
        <dbReference type="EMBL" id="CAB4997904.1"/>
    </source>
</evidence>
<evidence type="ECO:0000313" key="8">
    <source>
        <dbReference type="EMBL" id="CAB4366823.1"/>
    </source>
</evidence>
<keyword evidence="3 6" id="KW-0812">Transmembrane</keyword>
<dbReference type="AlphaFoldDB" id="A0A6J6ADH9"/>
<feature type="transmembrane region" description="Helical" evidence="6">
    <location>
        <begin position="76"/>
        <end position="95"/>
    </location>
</feature>
<reference evidence="8" key="1">
    <citation type="submission" date="2020-05" db="EMBL/GenBank/DDBJ databases">
        <authorList>
            <person name="Chiriac C."/>
            <person name="Salcher M."/>
            <person name="Ghai R."/>
            <person name="Kavagutti S V."/>
        </authorList>
    </citation>
    <scope>NUCLEOTIDE SEQUENCE</scope>
</reference>
<organism evidence="8">
    <name type="scientific">freshwater metagenome</name>
    <dbReference type="NCBI Taxonomy" id="449393"/>
    <lineage>
        <taxon>unclassified sequences</taxon>
        <taxon>metagenomes</taxon>
        <taxon>ecological metagenomes</taxon>
    </lineage>
</organism>
<feature type="transmembrane region" description="Helical" evidence="6">
    <location>
        <begin position="15"/>
        <end position="34"/>
    </location>
</feature>
<dbReference type="PANTHER" id="PTHR40077:SF2">
    <property type="entry name" value="MEMBRANE PROTEIN"/>
    <property type="match status" value="1"/>
</dbReference>
<dbReference type="InterPro" id="IPR023845">
    <property type="entry name" value="DUF3817_TM"/>
</dbReference>
<evidence type="ECO:0000256" key="2">
    <source>
        <dbReference type="ARBA" id="ARBA00022475"/>
    </source>
</evidence>
<proteinExistence type="predicted"/>
<keyword evidence="2" id="KW-1003">Cell membrane</keyword>
<gene>
    <name evidence="9" type="ORF">UFOPK4032_00548</name>
    <name evidence="8" type="ORF">UFOPK4180_00415</name>
</gene>
<keyword evidence="5 6" id="KW-0472">Membrane</keyword>
<protein>
    <submittedName>
        <fullName evidence="8">Unannotated protein</fullName>
    </submittedName>
</protein>
<dbReference type="EMBL" id="CAFBOW010000095">
    <property type="protein sequence ID" value="CAB4997904.1"/>
    <property type="molecule type" value="Genomic_DNA"/>
</dbReference>
<evidence type="ECO:0000256" key="5">
    <source>
        <dbReference type="ARBA" id="ARBA00023136"/>
    </source>
</evidence>
<dbReference type="PANTHER" id="PTHR40077">
    <property type="entry name" value="MEMBRANE PROTEIN-RELATED"/>
    <property type="match status" value="1"/>
</dbReference>
<accession>A0A6J6ADH9</accession>
<evidence type="ECO:0000256" key="3">
    <source>
        <dbReference type="ARBA" id="ARBA00022692"/>
    </source>
</evidence>
<keyword evidence="4 6" id="KW-1133">Transmembrane helix</keyword>
<comment type="subcellular location">
    <subcellularLocation>
        <location evidence="1">Cell membrane</location>
        <topology evidence="1">Multi-pass membrane protein</topology>
    </subcellularLocation>
</comment>
<feature type="transmembrane region" description="Helical" evidence="6">
    <location>
        <begin position="46"/>
        <end position="70"/>
    </location>
</feature>